<dbReference type="Proteomes" id="UP000199564">
    <property type="component" value="Unassembled WGS sequence"/>
</dbReference>
<organism evidence="2 3">
    <name type="scientific">Algoriphagus ornithinivorans</name>
    <dbReference type="NCBI Taxonomy" id="226506"/>
    <lineage>
        <taxon>Bacteria</taxon>
        <taxon>Pseudomonadati</taxon>
        <taxon>Bacteroidota</taxon>
        <taxon>Cytophagia</taxon>
        <taxon>Cytophagales</taxon>
        <taxon>Cyclobacteriaceae</taxon>
        <taxon>Algoriphagus</taxon>
    </lineage>
</organism>
<evidence type="ECO:0000256" key="1">
    <source>
        <dbReference type="SAM" id="Phobius"/>
    </source>
</evidence>
<feature type="transmembrane region" description="Helical" evidence="1">
    <location>
        <begin position="42"/>
        <end position="58"/>
    </location>
</feature>
<evidence type="ECO:0008006" key="4">
    <source>
        <dbReference type="Google" id="ProtNLM"/>
    </source>
</evidence>
<feature type="transmembrane region" description="Helical" evidence="1">
    <location>
        <begin position="70"/>
        <end position="86"/>
    </location>
</feature>
<dbReference type="RefSeq" id="WP_091649857.1">
    <property type="nucleotide sequence ID" value="NZ_FOVW01000002.1"/>
</dbReference>
<keyword evidence="3" id="KW-1185">Reference proteome</keyword>
<reference evidence="3" key="1">
    <citation type="submission" date="2016-10" db="EMBL/GenBank/DDBJ databases">
        <authorList>
            <person name="Varghese N."/>
            <person name="Submissions S."/>
        </authorList>
    </citation>
    <scope>NUCLEOTIDE SEQUENCE [LARGE SCALE GENOMIC DNA]</scope>
    <source>
        <strain evidence="3">DSM 15282</strain>
    </source>
</reference>
<dbReference type="EMBL" id="FOVW01000002">
    <property type="protein sequence ID" value="SFN78870.1"/>
    <property type="molecule type" value="Genomic_DNA"/>
</dbReference>
<feature type="transmembrane region" description="Helical" evidence="1">
    <location>
        <begin position="7"/>
        <end position="22"/>
    </location>
</feature>
<protein>
    <recommendedName>
        <fullName evidence="4">Magnesium citrate secondary transporter</fullName>
    </recommendedName>
</protein>
<name>A0A1I5BVZ8_9BACT</name>
<dbReference type="STRING" id="226506.SAMN04488519_10259"/>
<sequence length="125" mass="14922">MKVIKNPFFFIPVILFWTNQFFERVMGWHSSGFLSSYADDLLAMPVILGITLQIYQWIHPKKEHFKFSKAQVLVAFVYVSIVFEFLLPRYSSTYTSDYWDILCYGLGSIYFYKFINHTRSQKVFN</sequence>
<keyword evidence="1" id="KW-1133">Transmembrane helix</keyword>
<feature type="transmembrane region" description="Helical" evidence="1">
    <location>
        <begin position="98"/>
        <end position="115"/>
    </location>
</feature>
<keyword evidence="1" id="KW-0472">Membrane</keyword>
<dbReference type="AlphaFoldDB" id="A0A1I5BVZ8"/>
<evidence type="ECO:0000313" key="3">
    <source>
        <dbReference type="Proteomes" id="UP000199564"/>
    </source>
</evidence>
<keyword evidence="1" id="KW-0812">Transmembrane</keyword>
<accession>A0A1I5BVZ8</accession>
<gene>
    <name evidence="2" type="ORF">SAMN04488519_10259</name>
</gene>
<proteinExistence type="predicted"/>
<evidence type="ECO:0000313" key="2">
    <source>
        <dbReference type="EMBL" id="SFN78870.1"/>
    </source>
</evidence>